<gene>
    <name evidence="7" type="ORF">B0A48_02511</name>
</gene>
<feature type="domain" description="HMG box" evidence="6">
    <location>
        <begin position="60"/>
        <end position="128"/>
    </location>
</feature>
<dbReference type="Pfam" id="PF00505">
    <property type="entry name" value="HMG_box"/>
    <property type="match status" value="1"/>
</dbReference>
<dbReference type="InterPro" id="IPR009071">
    <property type="entry name" value="HMG_box_dom"/>
</dbReference>
<dbReference type="Gene3D" id="1.10.30.10">
    <property type="entry name" value="High mobility group box domain"/>
    <property type="match status" value="1"/>
</dbReference>
<feature type="compositionally biased region" description="Basic and acidic residues" evidence="5">
    <location>
        <begin position="1124"/>
        <end position="1143"/>
    </location>
</feature>
<evidence type="ECO:0000313" key="8">
    <source>
        <dbReference type="Proteomes" id="UP000192596"/>
    </source>
</evidence>
<evidence type="ECO:0000256" key="3">
    <source>
        <dbReference type="ARBA" id="ARBA00023163"/>
    </source>
</evidence>
<proteinExistence type="predicted"/>
<protein>
    <recommendedName>
        <fullName evidence="6">HMG box domain-containing protein</fullName>
    </recommendedName>
</protein>
<dbReference type="GO" id="GO:0001228">
    <property type="term" value="F:DNA-binding transcription activator activity, RNA polymerase II-specific"/>
    <property type="evidence" value="ECO:0007669"/>
    <property type="project" value="TreeGrafter"/>
</dbReference>
<feature type="region of interest" description="Disordered" evidence="5">
    <location>
        <begin position="494"/>
        <end position="571"/>
    </location>
</feature>
<dbReference type="GO" id="GO:0000978">
    <property type="term" value="F:RNA polymerase II cis-regulatory region sequence-specific DNA binding"/>
    <property type="evidence" value="ECO:0007669"/>
    <property type="project" value="TreeGrafter"/>
</dbReference>
<feature type="DNA-binding region" description="HMG box" evidence="4">
    <location>
        <begin position="60"/>
        <end position="128"/>
    </location>
</feature>
<feature type="region of interest" description="Disordered" evidence="5">
    <location>
        <begin position="299"/>
        <end position="335"/>
    </location>
</feature>
<dbReference type="EMBL" id="NAJO01000004">
    <property type="protein sequence ID" value="OQO13047.1"/>
    <property type="molecule type" value="Genomic_DNA"/>
</dbReference>
<dbReference type="GO" id="GO:0005634">
    <property type="term" value="C:nucleus"/>
    <property type="evidence" value="ECO:0007669"/>
    <property type="project" value="UniProtKB-UniRule"/>
</dbReference>
<feature type="region of interest" description="Disordered" evidence="5">
    <location>
        <begin position="121"/>
        <end position="198"/>
    </location>
</feature>
<feature type="compositionally biased region" description="Polar residues" evidence="5">
    <location>
        <begin position="168"/>
        <end position="181"/>
    </location>
</feature>
<dbReference type="CDD" id="cd01389">
    <property type="entry name" value="HMG-box_ROX1-like"/>
    <property type="match status" value="1"/>
</dbReference>
<keyword evidence="1" id="KW-0805">Transcription regulation</keyword>
<dbReference type="GO" id="GO:0030154">
    <property type="term" value="P:cell differentiation"/>
    <property type="evidence" value="ECO:0007669"/>
    <property type="project" value="TreeGrafter"/>
</dbReference>
<feature type="region of interest" description="Disordered" evidence="5">
    <location>
        <begin position="707"/>
        <end position="739"/>
    </location>
</feature>
<dbReference type="PANTHER" id="PTHR10270">
    <property type="entry name" value="SOX TRANSCRIPTION FACTOR"/>
    <property type="match status" value="1"/>
</dbReference>
<keyword evidence="3" id="KW-0804">Transcription</keyword>
<dbReference type="OrthoDB" id="6247875at2759"/>
<sequence>MLKPVWRVAAVRERPDRGAKRNGQQEQVTASDNCATSPLTRNVLLGGNVQVCLCQPDPKIPRPRNAFILYRQHHQAKVVAQHPGLANPDISKIIGEQWRNQPNEVKNEWKALAEEEKIRHQQQYPTYRYQPKRNGRRNSITSDTPGSATSERPRCNKCGGRAILAPSTPYTTTSNATSPSHTHLPGTPGSGPTPISRTLPILRDLSLHSPAAHRMRQYAMTPSQHHPDDAMETIWPLSPDAKRRRFNEHPPQQLHRTMPPRYPTAPPQNIHPGPGTPFPFGPTQQTSVYAQVPSHLRRDSLPGLRGMVSAPGPMPPPPRPGMGYQQHRMSQGGPDRSLTLPPLQTGTSIHHQPSHSAVATPRTSIAKPVDVDLPFRYKLDVLRQIAPPAPIEKGRLRGPLVSIEGEDIDAVKGLASWLASQLAKDGDVDVKVEEGPLVRAAGSGSEAMANHHDLAADWLRRNEGLLKSLQYGGTTAETPSTAKPTTLVRRIEEILDDDDDATPTKASPEAPAYGAKEPSSSPPTIEQSNPDAMSISPTSNPMPHSLPSSPPTLPSTTPISAPPTAAPSTRSAKPFTILPLFTLHATNTFTSLIPITDSYSLKAHWEWAAAQWRGVVGPDLTIYVRDGGEGKAVEMSEEGGVCVMTDTTMEGQAIAPTTASDNLLTTTDTPMGDPSTANDVYRSSSATVHIVSDNGGMTQVSTGIQQINGQTGSDKSTTTTYTTNAAQQHSPRAPSTFSGIPTMINQVEQTDSGKGSSMGPADEIMTDTSMDWDADLDTKLNGENIDYGDAIMGDITTAMAAADGVNEFAPDFQTSGDAAENMQNVLADIDDLETGSLSLSMLLSKLNKLPAETKLETSGAPFPRPISASIFGGGAVSWAFEEIPAEPRDGQIEIDGQSSHGGKPVQDPELQMEEVAQIHNSTLHMQRPEPDLHNADLEIDNQDADLDNYSIGDEMQAKAKLGNIASLQATEASKHPKAKLGFEVPDSQIDVDQMVASPVSPDEQSEASDDERGQPAFQRSGSPTGYSVSSEEDVDDYEEPQRTAAWDLRFSTLTGKHATASSWIDRDESGNYDPKIEARKLRKLNRRKKRKADVRMGQDESRDEEMPVAVTGDTMTEDESAPTEADKSVEERNHEDISNEGKNGKVRTGLGESILGPVQPRQSGNAHPPQQYAPVLQNLRTNDGRPGGCLLCVPQYCLHGQRNGQRQGTVIPICRGCQISRLPITQCGHEKIRGIASIQTKMLDVGAAYRRIDGSPTDDPDIWCSLCFNLAVHRCRDVKGADIGCGLALCTECSSAMRKEYDGDLQKLLAAMKRGEAGTRKRGWRTDALLLEAGGPLVKLLNDGN</sequence>
<feature type="compositionally biased region" description="Polar residues" evidence="5">
    <location>
        <begin position="22"/>
        <end position="32"/>
    </location>
</feature>
<evidence type="ECO:0000256" key="4">
    <source>
        <dbReference type="PROSITE-ProRule" id="PRU00267"/>
    </source>
</evidence>
<dbReference type="InterPro" id="IPR036910">
    <property type="entry name" value="HMG_box_dom_sf"/>
</dbReference>
<keyword evidence="4" id="KW-0539">Nucleus</keyword>
<feature type="region of interest" description="Disordered" evidence="5">
    <location>
        <begin position="996"/>
        <end position="1040"/>
    </location>
</feature>
<keyword evidence="2 4" id="KW-0238">DNA-binding</keyword>
<dbReference type="InParanoid" id="A0A1V8TNU8"/>
<organism evidence="7 8">
    <name type="scientific">Cryoendolithus antarcticus</name>
    <dbReference type="NCBI Taxonomy" id="1507870"/>
    <lineage>
        <taxon>Eukaryota</taxon>
        <taxon>Fungi</taxon>
        <taxon>Dikarya</taxon>
        <taxon>Ascomycota</taxon>
        <taxon>Pezizomycotina</taxon>
        <taxon>Dothideomycetes</taxon>
        <taxon>Dothideomycetidae</taxon>
        <taxon>Cladosporiales</taxon>
        <taxon>Cladosporiaceae</taxon>
        <taxon>Cryoendolithus</taxon>
    </lineage>
</organism>
<accession>A0A1V8TNU8</accession>
<comment type="caution">
    <text evidence="7">The sequence shown here is derived from an EMBL/GenBank/DDBJ whole genome shotgun (WGS) entry which is preliminary data.</text>
</comment>
<name>A0A1V8TNU8_9PEZI</name>
<evidence type="ECO:0000256" key="2">
    <source>
        <dbReference type="ARBA" id="ARBA00023125"/>
    </source>
</evidence>
<evidence type="ECO:0000313" key="7">
    <source>
        <dbReference type="EMBL" id="OQO13047.1"/>
    </source>
</evidence>
<feature type="compositionally biased region" description="Polar residues" evidence="5">
    <location>
        <begin position="724"/>
        <end position="739"/>
    </location>
</feature>
<dbReference type="Proteomes" id="UP000192596">
    <property type="component" value="Unassembled WGS sequence"/>
</dbReference>
<feature type="compositionally biased region" description="Polar residues" evidence="5">
    <location>
        <begin position="137"/>
        <end position="150"/>
    </location>
</feature>
<dbReference type="GO" id="GO:0000122">
    <property type="term" value="P:negative regulation of transcription by RNA polymerase II"/>
    <property type="evidence" value="ECO:0007669"/>
    <property type="project" value="TreeGrafter"/>
</dbReference>
<feature type="region of interest" description="Disordered" evidence="5">
    <location>
        <begin position="1083"/>
        <end position="1171"/>
    </location>
</feature>
<evidence type="ECO:0000256" key="1">
    <source>
        <dbReference type="ARBA" id="ARBA00023015"/>
    </source>
</evidence>
<feature type="compositionally biased region" description="Basic residues" evidence="5">
    <location>
        <begin position="1083"/>
        <end position="1092"/>
    </location>
</feature>
<dbReference type="InterPro" id="IPR050140">
    <property type="entry name" value="SRY-related_HMG-box_TF-like"/>
</dbReference>
<feature type="compositionally biased region" description="Low complexity" evidence="5">
    <location>
        <begin position="185"/>
        <end position="194"/>
    </location>
</feature>
<dbReference type="FunFam" id="1.10.30.10:FF:000041">
    <property type="entry name" value="HMG box family protein"/>
    <property type="match status" value="1"/>
</dbReference>
<dbReference type="SUPFAM" id="SSF47095">
    <property type="entry name" value="HMG-box"/>
    <property type="match status" value="1"/>
</dbReference>
<dbReference type="SMART" id="SM00398">
    <property type="entry name" value="HMG"/>
    <property type="match status" value="1"/>
</dbReference>
<evidence type="ECO:0000256" key="5">
    <source>
        <dbReference type="SAM" id="MobiDB-lite"/>
    </source>
</evidence>
<dbReference type="PROSITE" id="PS50118">
    <property type="entry name" value="HMG_BOX_2"/>
    <property type="match status" value="1"/>
</dbReference>
<feature type="compositionally biased region" description="Polar residues" evidence="5">
    <location>
        <begin position="707"/>
        <end position="716"/>
    </location>
</feature>
<dbReference type="PANTHER" id="PTHR10270:SF320">
    <property type="entry name" value="BOX TRANSCRIPTIONAL REGULATOR, PUTATIVE (AFU_ORTHOLOGUE AFUA_4G10820)-RELATED"/>
    <property type="match status" value="1"/>
</dbReference>
<feature type="region of interest" description="Disordered" evidence="5">
    <location>
        <begin position="13"/>
        <end position="32"/>
    </location>
</feature>
<reference evidence="8" key="1">
    <citation type="submission" date="2017-03" db="EMBL/GenBank/DDBJ databases">
        <title>Genomes of endolithic fungi from Antarctica.</title>
        <authorList>
            <person name="Coleine C."/>
            <person name="Masonjones S."/>
            <person name="Stajich J.E."/>
        </authorList>
    </citation>
    <scope>NUCLEOTIDE SEQUENCE [LARGE SCALE GENOMIC DNA]</scope>
    <source>
        <strain evidence="8">CCFEE 5527</strain>
    </source>
</reference>
<evidence type="ECO:0000259" key="6">
    <source>
        <dbReference type="PROSITE" id="PS50118"/>
    </source>
</evidence>
<feature type="compositionally biased region" description="Polar residues" evidence="5">
    <location>
        <begin position="518"/>
        <end position="538"/>
    </location>
</feature>
<dbReference type="STRING" id="1507870.A0A1V8TNU8"/>
<keyword evidence="8" id="KW-1185">Reference proteome</keyword>